<sequence length="401" mass="43820">MEHFEADVLSPEEFIMATPSSDMAPKAESPSSCLQSLPEVYPGTSSQSPATRVENRDEEGKLDEPYAKLIYKAFMSREDHAMSLQDIYQWFRDNTNKALTEKGGWQNSIRHNLSMNAAFSKRRKDDGGTFNAMPEDPKRANEWVLEPWAVQSGVQSTTRYRKGNSRRRAGARSSNQQYPRQPTQHSAKRALSGRKGGCAARESRMRDRAAYGQGATPMGRYYGGLEHSQGLPTPPRSTMPDLYHPESYAMPQFEPMAHVQHFDGMGPPAGSVAEHQFGLLLGQTNPGVGNTGHGMVVVGMNGQDGVGGDHVGLMSAFRPAPGPPLQGHDGGAYPYGARGLQMAAYQGGHQSQHQHQHEQQQQQQQQQPQPDSGDLSGTSTAASRLFEVLPGGICDWTDGGL</sequence>
<feature type="region of interest" description="Disordered" evidence="7">
    <location>
        <begin position="345"/>
        <end position="382"/>
    </location>
</feature>
<dbReference type="Pfam" id="PF00250">
    <property type="entry name" value="Forkhead"/>
    <property type="match status" value="1"/>
</dbReference>
<dbReference type="InterPro" id="IPR001766">
    <property type="entry name" value="Fork_head_dom"/>
</dbReference>
<keyword evidence="2" id="KW-0805">Transcription regulation</keyword>
<dbReference type="InterPro" id="IPR030456">
    <property type="entry name" value="TF_fork_head_CS_2"/>
</dbReference>
<evidence type="ECO:0000256" key="2">
    <source>
        <dbReference type="ARBA" id="ARBA00023015"/>
    </source>
</evidence>
<dbReference type="EMBL" id="CP086362">
    <property type="protein sequence ID" value="UNI23293.1"/>
    <property type="molecule type" value="Genomic_DNA"/>
</dbReference>
<dbReference type="InterPro" id="IPR036388">
    <property type="entry name" value="WH-like_DNA-bd_sf"/>
</dbReference>
<comment type="subcellular location">
    <subcellularLocation>
        <location evidence="1 6">Nucleus</location>
    </subcellularLocation>
</comment>
<dbReference type="RefSeq" id="XP_047846774.1">
    <property type="nucleotide sequence ID" value="XM_047990765.1"/>
</dbReference>
<keyword evidence="4" id="KW-0804">Transcription</keyword>
<evidence type="ECO:0000256" key="1">
    <source>
        <dbReference type="ARBA" id="ARBA00004123"/>
    </source>
</evidence>
<dbReference type="AlphaFoldDB" id="A0A9Q8QNA8"/>
<dbReference type="GO" id="GO:0005634">
    <property type="term" value="C:nucleus"/>
    <property type="evidence" value="ECO:0007669"/>
    <property type="project" value="UniProtKB-SubCell"/>
</dbReference>
<evidence type="ECO:0000313" key="9">
    <source>
        <dbReference type="EMBL" id="UNI23293.1"/>
    </source>
</evidence>
<dbReference type="Gene3D" id="1.10.10.10">
    <property type="entry name" value="Winged helix-like DNA-binding domain superfamily/Winged helix DNA-binding domain"/>
    <property type="match status" value="1"/>
</dbReference>
<dbReference type="GO" id="GO:0000978">
    <property type="term" value="F:RNA polymerase II cis-regulatory region sequence-specific DNA binding"/>
    <property type="evidence" value="ECO:0007669"/>
    <property type="project" value="TreeGrafter"/>
</dbReference>
<keyword evidence="10" id="KW-1185">Reference proteome</keyword>
<feature type="domain" description="Fork-head" evidence="8">
    <location>
        <begin position="61"/>
        <end position="170"/>
    </location>
</feature>
<dbReference type="PROSITE" id="PS00658">
    <property type="entry name" value="FORK_HEAD_2"/>
    <property type="match status" value="1"/>
</dbReference>
<reference evidence="9" key="1">
    <citation type="submission" date="2021-11" db="EMBL/GenBank/DDBJ databases">
        <title>Purpureocillium_takamizusanense_genome.</title>
        <authorList>
            <person name="Nguyen N.-H."/>
        </authorList>
    </citation>
    <scope>NUCLEOTIDE SEQUENCE</scope>
    <source>
        <strain evidence="9">PT3</strain>
    </source>
</reference>
<organism evidence="9 10">
    <name type="scientific">Purpureocillium takamizusanense</name>
    <dbReference type="NCBI Taxonomy" id="2060973"/>
    <lineage>
        <taxon>Eukaryota</taxon>
        <taxon>Fungi</taxon>
        <taxon>Dikarya</taxon>
        <taxon>Ascomycota</taxon>
        <taxon>Pezizomycotina</taxon>
        <taxon>Sordariomycetes</taxon>
        <taxon>Hypocreomycetidae</taxon>
        <taxon>Hypocreales</taxon>
        <taxon>Ophiocordycipitaceae</taxon>
        <taxon>Purpureocillium</taxon>
    </lineage>
</organism>
<keyword evidence="5 6" id="KW-0539">Nucleus</keyword>
<dbReference type="KEGG" id="ptkz:JDV02_009123"/>
<keyword evidence="3 6" id="KW-0238">DNA-binding</keyword>
<evidence type="ECO:0000313" key="10">
    <source>
        <dbReference type="Proteomes" id="UP000829364"/>
    </source>
</evidence>
<name>A0A9Q8QNA8_9HYPO</name>
<proteinExistence type="predicted"/>
<dbReference type="GO" id="GO:0000981">
    <property type="term" value="F:DNA-binding transcription factor activity, RNA polymerase II-specific"/>
    <property type="evidence" value="ECO:0007669"/>
    <property type="project" value="TreeGrafter"/>
</dbReference>
<feature type="region of interest" description="Disordered" evidence="7">
    <location>
        <begin position="154"/>
        <end position="208"/>
    </location>
</feature>
<feature type="compositionally biased region" description="Basic residues" evidence="7">
    <location>
        <begin position="159"/>
        <end position="170"/>
    </location>
</feature>
<dbReference type="SUPFAM" id="SSF46785">
    <property type="entry name" value="Winged helix' DNA-binding domain"/>
    <property type="match status" value="1"/>
</dbReference>
<evidence type="ECO:0000256" key="5">
    <source>
        <dbReference type="ARBA" id="ARBA00023242"/>
    </source>
</evidence>
<protein>
    <recommendedName>
        <fullName evidence="8">Fork-head domain-containing protein</fullName>
    </recommendedName>
</protein>
<dbReference type="PANTHER" id="PTHR45881:SF5">
    <property type="entry name" value="FORK-HEAD DOMAIN-CONTAINING PROTEIN"/>
    <property type="match status" value="1"/>
</dbReference>
<evidence type="ECO:0000256" key="3">
    <source>
        <dbReference type="ARBA" id="ARBA00023125"/>
    </source>
</evidence>
<dbReference type="SMART" id="SM00339">
    <property type="entry name" value="FH"/>
    <property type="match status" value="1"/>
</dbReference>
<dbReference type="GeneID" id="72071068"/>
<dbReference type="PANTHER" id="PTHR45881">
    <property type="entry name" value="CHECKPOINT SUPPRESSOR 1-LIKE, ISOFORM A-RELATED"/>
    <property type="match status" value="1"/>
</dbReference>
<evidence type="ECO:0000256" key="7">
    <source>
        <dbReference type="SAM" id="MobiDB-lite"/>
    </source>
</evidence>
<dbReference type="InterPro" id="IPR036390">
    <property type="entry name" value="WH_DNA-bd_sf"/>
</dbReference>
<gene>
    <name evidence="9" type="ORF">JDV02_009123</name>
</gene>
<dbReference type="PROSITE" id="PS50039">
    <property type="entry name" value="FORK_HEAD_3"/>
    <property type="match status" value="1"/>
</dbReference>
<dbReference type="Proteomes" id="UP000829364">
    <property type="component" value="Chromosome 9"/>
</dbReference>
<feature type="DNA-binding region" description="Fork-head" evidence="6">
    <location>
        <begin position="61"/>
        <end position="170"/>
    </location>
</feature>
<evidence type="ECO:0000259" key="8">
    <source>
        <dbReference type="PROSITE" id="PS50039"/>
    </source>
</evidence>
<feature type="compositionally biased region" description="Low complexity" evidence="7">
    <location>
        <begin position="346"/>
        <end position="370"/>
    </location>
</feature>
<feature type="region of interest" description="Disordered" evidence="7">
    <location>
        <begin position="1"/>
        <end position="60"/>
    </location>
</feature>
<dbReference type="OrthoDB" id="5954824at2759"/>
<accession>A0A9Q8QNA8</accession>
<evidence type="ECO:0000256" key="6">
    <source>
        <dbReference type="PROSITE-ProRule" id="PRU00089"/>
    </source>
</evidence>
<evidence type="ECO:0000256" key="4">
    <source>
        <dbReference type="ARBA" id="ARBA00023163"/>
    </source>
</evidence>